<evidence type="ECO:0000313" key="4">
    <source>
        <dbReference type="Proteomes" id="UP000694255"/>
    </source>
</evidence>
<keyword evidence="2" id="KW-0732">Signal</keyword>
<evidence type="ECO:0000256" key="1">
    <source>
        <dbReference type="SAM" id="MobiDB-lite"/>
    </source>
</evidence>
<proteinExistence type="predicted"/>
<comment type="caution">
    <text evidence="3">The sequence shown here is derived from an EMBL/GenBank/DDBJ whole genome shotgun (WGS) entry which is preliminary data.</text>
</comment>
<organism evidence="3 4">
    <name type="scientific">[Candida] subhashii</name>
    <dbReference type="NCBI Taxonomy" id="561895"/>
    <lineage>
        <taxon>Eukaryota</taxon>
        <taxon>Fungi</taxon>
        <taxon>Dikarya</taxon>
        <taxon>Ascomycota</taxon>
        <taxon>Saccharomycotina</taxon>
        <taxon>Pichiomycetes</taxon>
        <taxon>Debaryomycetaceae</taxon>
        <taxon>Spathaspora</taxon>
    </lineage>
</organism>
<feature type="signal peptide" evidence="2">
    <location>
        <begin position="1"/>
        <end position="17"/>
    </location>
</feature>
<feature type="region of interest" description="Disordered" evidence="1">
    <location>
        <begin position="189"/>
        <end position="215"/>
    </location>
</feature>
<feature type="chain" id="PRO_5035207686" evidence="2">
    <location>
        <begin position="18"/>
        <end position="215"/>
    </location>
</feature>
<dbReference type="GeneID" id="73472837"/>
<protein>
    <submittedName>
        <fullName evidence="3">Uncharacterized protein</fullName>
    </submittedName>
</protein>
<gene>
    <name evidence="3" type="ORF">J8A68_006038</name>
</gene>
<accession>A0A8J5QCV6</accession>
<feature type="non-terminal residue" evidence="3">
    <location>
        <position position="215"/>
    </location>
</feature>
<evidence type="ECO:0000313" key="3">
    <source>
        <dbReference type="EMBL" id="KAG7660448.1"/>
    </source>
</evidence>
<keyword evidence="4" id="KW-1185">Reference proteome</keyword>
<reference evidence="3 4" key="1">
    <citation type="journal article" date="2021" name="DNA Res.">
        <title>Genome analysis of Candida subhashii reveals its hybrid nature and dual mitochondrial genome conformations.</title>
        <authorList>
            <person name="Mixao V."/>
            <person name="Hegedusova E."/>
            <person name="Saus E."/>
            <person name="Pryszcz L.P."/>
            <person name="Cillingova A."/>
            <person name="Nosek J."/>
            <person name="Gabaldon T."/>
        </authorList>
    </citation>
    <scope>NUCLEOTIDE SEQUENCE [LARGE SCALE GENOMIC DNA]</scope>
    <source>
        <strain evidence="3 4">CBS 10753</strain>
    </source>
</reference>
<dbReference type="Proteomes" id="UP000694255">
    <property type="component" value="Unassembled WGS sequence"/>
</dbReference>
<evidence type="ECO:0000256" key="2">
    <source>
        <dbReference type="SAM" id="SignalP"/>
    </source>
</evidence>
<name>A0A8J5QCV6_9ASCO</name>
<dbReference type="AlphaFoldDB" id="A0A8J5QCV6"/>
<feature type="compositionally biased region" description="Pro residues" evidence="1">
    <location>
        <begin position="193"/>
        <end position="215"/>
    </location>
</feature>
<dbReference type="RefSeq" id="XP_049260682.1">
    <property type="nucleotide sequence ID" value="XM_049410169.1"/>
</dbReference>
<sequence>MCLIFIFIFVLLQQIACSPLFLHIAEQGEINAGQRCVGTSRICSVDTPLNPVDNHEFAESYLSDSKLTKRENAGLTQVTSSFGFYLTVLDSDGLTRYLDCGQYPCRLRRTDSTASVFTLQDGHLLLGAIQIGLASHLCVGGAKPISWTMSQDMTKLIPDSPLYMCDNDDTIYDSSWHGCSPIQYLNVIKSNPEPEPTTEPEPVVPTEPTTEPEPV</sequence>
<dbReference type="EMBL" id="JAGSYN010000302">
    <property type="protein sequence ID" value="KAG7660448.1"/>
    <property type="molecule type" value="Genomic_DNA"/>
</dbReference>